<evidence type="ECO:0000313" key="1">
    <source>
        <dbReference type="EMBL" id="AUW40623.1"/>
    </source>
</evidence>
<name>A0A2K9YXB4_RHILE</name>
<sequence length="59" mass="6236">MTGRILKPARCIGQCVATLSRIVADAGYKGRNARPFRMISSTNSAGTWRKPISSGPTGA</sequence>
<dbReference type="Proteomes" id="UP000238523">
    <property type="component" value="Chromosome"/>
</dbReference>
<reference evidence="1 2" key="1">
    <citation type="submission" date="2017-11" db="EMBL/GenBank/DDBJ databases">
        <title>Complete genome of Rhizobium leguminosarum Norway, an ineffective micro-symbiont.</title>
        <authorList>
            <person name="Hoffrichter A."/>
            <person name="Liang J."/>
            <person name="Brachmann A."/>
            <person name="Marin M."/>
        </authorList>
    </citation>
    <scope>NUCLEOTIDE SEQUENCE [LARGE SCALE GENOMIC DNA]</scope>
    <source>
        <strain evidence="1 2">Norway</strain>
    </source>
</reference>
<accession>A0A2K9YXB4</accession>
<dbReference type="EMBL" id="CP025012">
    <property type="protein sequence ID" value="AUW40623.1"/>
    <property type="molecule type" value="Genomic_DNA"/>
</dbReference>
<dbReference type="AlphaFoldDB" id="A0A2K9YXB4"/>
<organism evidence="1 2">
    <name type="scientific">Rhizobium leguminosarum</name>
    <dbReference type="NCBI Taxonomy" id="384"/>
    <lineage>
        <taxon>Bacteria</taxon>
        <taxon>Pseudomonadati</taxon>
        <taxon>Pseudomonadota</taxon>
        <taxon>Alphaproteobacteria</taxon>
        <taxon>Hyphomicrobiales</taxon>
        <taxon>Rhizobiaceae</taxon>
        <taxon>Rhizobium/Agrobacterium group</taxon>
        <taxon>Rhizobium</taxon>
    </lineage>
</organism>
<evidence type="ECO:0000313" key="2">
    <source>
        <dbReference type="Proteomes" id="UP000238523"/>
    </source>
</evidence>
<proteinExistence type="predicted"/>
<gene>
    <name evidence="1" type="ORF">CUJ84_Chr000204</name>
</gene>
<protein>
    <submittedName>
        <fullName evidence="1">Uncharacterized protein</fullName>
    </submittedName>
</protein>